<dbReference type="InterPro" id="IPR007716">
    <property type="entry name" value="NPL4_Zn-bd_put"/>
</dbReference>
<dbReference type="GO" id="GO:0031625">
    <property type="term" value="F:ubiquitin protein ligase binding"/>
    <property type="evidence" value="ECO:0007669"/>
    <property type="project" value="TreeGrafter"/>
</dbReference>
<dbReference type="Pfam" id="PF11543">
    <property type="entry name" value="UN_NPL4"/>
    <property type="match status" value="1"/>
</dbReference>
<accession>A0A2I0T8Z3</accession>
<reference evidence="4" key="1">
    <citation type="submission" date="2017-11" db="EMBL/GenBank/DDBJ databases">
        <authorList>
            <person name="Lima N.C."/>
            <person name="Parody-Merino A.M."/>
            <person name="Battley P.F."/>
            <person name="Fidler A.E."/>
            <person name="Prosdocimi F."/>
        </authorList>
    </citation>
    <scope>NUCLEOTIDE SEQUENCE [LARGE SCALE GENOMIC DNA]</scope>
</reference>
<dbReference type="Gene3D" id="3.10.20.90">
    <property type="entry name" value="Phosphatidylinositol 3-kinase Catalytic Subunit, Chain A, domain 1"/>
    <property type="match status" value="1"/>
</dbReference>
<evidence type="ECO:0000259" key="1">
    <source>
        <dbReference type="Pfam" id="PF05020"/>
    </source>
</evidence>
<dbReference type="InterPro" id="IPR024682">
    <property type="entry name" value="Npl4_Ub-like_dom"/>
</dbReference>
<dbReference type="PANTHER" id="PTHR12710">
    <property type="entry name" value="NUCLEAR PROTEIN LOCALIZATION 4"/>
    <property type="match status" value="1"/>
</dbReference>
<protein>
    <submittedName>
        <fullName evidence="3">Uncharacterized protein</fullName>
    </submittedName>
</protein>
<dbReference type="AlphaFoldDB" id="A0A2I0T8Z3"/>
<keyword evidence="4" id="KW-1185">Reference proteome</keyword>
<dbReference type="GO" id="GO:0005634">
    <property type="term" value="C:nucleus"/>
    <property type="evidence" value="ECO:0007669"/>
    <property type="project" value="TreeGrafter"/>
</dbReference>
<dbReference type="GO" id="GO:0006511">
    <property type="term" value="P:ubiquitin-dependent protein catabolic process"/>
    <property type="evidence" value="ECO:0007669"/>
    <property type="project" value="InterPro"/>
</dbReference>
<dbReference type="GO" id="GO:0043130">
    <property type="term" value="F:ubiquitin binding"/>
    <property type="evidence" value="ECO:0007669"/>
    <property type="project" value="TreeGrafter"/>
</dbReference>
<sequence>MRVAKEFGFRNNGFSVYTNRNRTGEITASQNKSLNLLKIKHGDMLFLYPSSPAGSSSETMDTSVSQALRPVGAPQVVEDEIDQYLIKQDGKIYRNRDQQLGKFVALENISCKIKSGCEGHPPWPEGICTKCQPSAITLNRQIGTQNSLEILEDPKAEVVDEIAAKLGLRKIGAVPGSISPVSANLAQM</sequence>
<dbReference type="PANTHER" id="PTHR12710:SF0">
    <property type="entry name" value="NUCLEAR PROTEIN LOCALIZATION PROTEIN 4 HOMOLOG"/>
    <property type="match status" value="1"/>
</dbReference>
<evidence type="ECO:0000313" key="4">
    <source>
        <dbReference type="Proteomes" id="UP000233556"/>
    </source>
</evidence>
<reference evidence="4" key="2">
    <citation type="submission" date="2017-12" db="EMBL/GenBank/DDBJ databases">
        <title>Genome sequence of the Bar-tailed Godwit (Limosa lapponica baueri).</title>
        <authorList>
            <person name="Lima N.C.B."/>
            <person name="Parody-Merino A.M."/>
            <person name="Battley P.F."/>
            <person name="Fidler A.E."/>
            <person name="Prosdocimi F."/>
        </authorList>
    </citation>
    <scope>NUCLEOTIDE SEQUENCE [LARGE SCALE GENOMIC DNA]</scope>
</reference>
<name>A0A2I0T8Z3_LIMLA</name>
<evidence type="ECO:0000259" key="2">
    <source>
        <dbReference type="Pfam" id="PF11543"/>
    </source>
</evidence>
<dbReference type="InterPro" id="IPR016563">
    <property type="entry name" value="Npl4"/>
</dbReference>
<dbReference type="OrthoDB" id="10251089at2759"/>
<feature type="domain" description="NPL4 zinc-binding putative" evidence="1">
    <location>
        <begin position="101"/>
        <end position="141"/>
    </location>
</feature>
<evidence type="ECO:0000313" key="3">
    <source>
        <dbReference type="EMBL" id="PKU30270.1"/>
    </source>
</evidence>
<dbReference type="Proteomes" id="UP000233556">
    <property type="component" value="Unassembled WGS sequence"/>
</dbReference>
<dbReference type="Pfam" id="PF05020">
    <property type="entry name" value="zf-NPL4"/>
    <property type="match status" value="1"/>
</dbReference>
<dbReference type="EMBL" id="KZ515058">
    <property type="protein sequence ID" value="PKU30270.1"/>
    <property type="molecule type" value="Genomic_DNA"/>
</dbReference>
<gene>
    <name evidence="3" type="ORF">llap_19426</name>
</gene>
<proteinExistence type="predicted"/>
<organism evidence="3 4">
    <name type="scientific">Limosa lapponica baueri</name>
    <dbReference type="NCBI Taxonomy" id="1758121"/>
    <lineage>
        <taxon>Eukaryota</taxon>
        <taxon>Metazoa</taxon>
        <taxon>Chordata</taxon>
        <taxon>Craniata</taxon>
        <taxon>Vertebrata</taxon>
        <taxon>Euteleostomi</taxon>
        <taxon>Archelosauria</taxon>
        <taxon>Archosauria</taxon>
        <taxon>Dinosauria</taxon>
        <taxon>Saurischia</taxon>
        <taxon>Theropoda</taxon>
        <taxon>Coelurosauria</taxon>
        <taxon>Aves</taxon>
        <taxon>Neognathae</taxon>
        <taxon>Neoaves</taxon>
        <taxon>Charadriiformes</taxon>
        <taxon>Scolopacidae</taxon>
        <taxon>Limosa</taxon>
    </lineage>
</organism>
<feature type="domain" description="Nuclear pore localisation protein Npl4 ubiquitin-like" evidence="2">
    <location>
        <begin position="2"/>
        <end position="49"/>
    </location>
</feature>